<name>A0A5C5WUQ4_9BACT</name>
<dbReference type="NCBIfam" id="TIGR01444">
    <property type="entry name" value="fkbM_fam"/>
    <property type="match status" value="1"/>
</dbReference>
<dbReference type="InterPro" id="IPR053188">
    <property type="entry name" value="FkbM_Methyltransferase"/>
</dbReference>
<dbReference type="OrthoDB" id="4104638at2"/>
<dbReference type="InterPro" id="IPR029063">
    <property type="entry name" value="SAM-dependent_MTases_sf"/>
</dbReference>
<dbReference type="RefSeq" id="WP_146513899.1">
    <property type="nucleotide sequence ID" value="NZ_SJPI01000001.1"/>
</dbReference>
<dbReference type="GO" id="GO:0032259">
    <property type="term" value="P:methylation"/>
    <property type="evidence" value="ECO:0007669"/>
    <property type="project" value="UniProtKB-KW"/>
</dbReference>
<protein>
    <submittedName>
        <fullName evidence="2">2-O-methyltransferase NoeI</fullName>
        <ecNumber evidence="2">2.1.1.-</ecNumber>
    </submittedName>
</protein>
<keyword evidence="2" id="KW-0489">Methyltransferase</keyword>
<gene>
    <name evidence="2" type="primary">noeI_1</name>
    <name evidence="2" type="ORF">Pla22_13650</name>
</gene>
<reference evidence="2 3" key="1">
    <citation type="submission" date="2019-02" db="EMBL/GenBank/DDBJ databases">
        <title>Deep-cultivation of Planctomycetes and their phenomic and genomic characterization uncovers novel biology.</title>
        <authorList>
            <person name="Wiegand S."/>
            <person name="Jogler M."/>
            <person name="Boedeker C."/>
            <person name="Pinto D."/>
            <person name="Vollmers J."/>
            <person name="Rivas-Marin E."/>
            <person name="Kohn T."/>
            <person name="Peeters S.H."/>
            <person name="Heuer A."/>
            <person name="Rast P."/>
            <person name="Oberbeckmann S."/>
            <person name="Bunk B."/>
            <person name="Jeske O."/>
            <person name="Meyerdierks A."/>
            <person name="Storesund J.E."/>
            <person name="Kallscheuer N."/>
            <person name="Luecker S."/>
            <person name="Lage O.M."/>
            <person name="Pohl T."/>
            <person name="Merkel B.J."/>
            <person name="Hornburger P."/>
            <person name="Mueller R.-W."/>
            <person name="Bruemmer F."/>
            <person name="Labrenz M."/>
            <person name="Spormann A.M."/>
            <person name="Op Den Camp H."/>
            <person name="Overmann J."/>
            <person name="Amann R."/>
            <person name="Jetten M.S.M."/>
            <person name="Mascher T."/>
            <person name="Medema M.H."/>
            <person name="Devos D.P."/>
            <person name="Kaster A.-K."/>
            <person name="Ovreas L."/>
            <person name="Rohde M."/>
            <person name="Galperin M.Y."/>
            <person name="Jogler C."/>
        </authorList>
    </citation>
    <scope>NUCLEOTIDE SEQUENCE [LARGE SCALE GENOMIC DNA]</scope>
    <source>
        <strain evidence="2 3">Pla22</strain>
    </source>
</reference>
<organism evidence="2 3">
    <name type="scientific">Rubripirellula amarantea</name>
    <dbReference type="NCBI Taxonomy" id="2527999"/>
    <lineage>
        <taxon>Bacteria</taxon>
        <taxon>Pseudomonadati</taxon>
        <taxon>Planctomycetota</taxon>
        <taxon>Planctomycetia</taxon>
        <taxon>Pirellulales</taxon>
        <taxon>Pirellulaceae</taxon>
        <taxon>Rubripirellula</taxon>
    </lineage>
</organism>
<dbReference type="GO" id="GO:0008171">
    <property type="term" value="F:O-methyltransferase activity"/>
    <property type="evidence" value="ECO:0007669"/>
    <property type="project" value="TreeGrafter"/>
</dbReference>
<evidence type="ECO:0000313" key="2">
    <source>
        <dbReference type="EMBL" id="TWT53733.1"/>
    </source>
</evidence>
<dbReference type="CDD" id="cd02440">
    <property type="entry name" value="AdoMet_MTases"/>
    <property type="match status" value="1"/>
</dbReference>
<dbReference type="EMBL" id="SJPI01000001">
    <property type="protein sequence ID" value="TWT53733.1"/>
    <property type="molecule type" value="Genomic_DNA"/>
</dbReference>
<sequence length="249" mass="27590">MSRSLYAAKIPFRTAYLQLANRFGKPSSHVSMLHRYGVDTVLDVGANNGQYARRLLRGGFRGRIISFEPLPAALEKLRLNSSGFDRWQVASYALGAETTTAKFNVATDTQSSSLLPMTDRLESSTGDVCYVDTITINVKRLDEIVSSYCEEDERLFLKLDVQGLEHQVIAGAQRCMDQIIGMQMELSTQPLYENAPLWDESLQLAESLDFVPTSIQSGFSDRVTGVMLQADCTFVRQSVANDLALAKAS</sequence>
<dbReference type="SUPFAM" id="SSF53335">
    <property type="entry name" value="S-adenosyl-L-methionine-dependent methyltransferases"/>
    <property type="match status" value="1"/>
</dbReference>
<accession>A0A5C5WUQ4</accession>
<proteinExistence type="predicted"/>
<dbReference type="PANTHER" id="PTHR36973:SF4">
    <property type="entry name" value="NODULATION PROTEIN"/>
    <property type="match status" value="1"/>
</dbReference>
<dbReference type="Gene3D" id="3.40.50.150">
    <property type="entry name" value="Vaccinia Virus protein VP39"/>
    <property type="match status" value="1"/>
</dbReference>
<dbReference type="EC" id="2.1.1.-" evidence="2"/>
<keyword evidence="3" id="KW-1185">Reference proteome</keyword>
<evidence type="ECO:0000259" key="1">
    <source>
        <dbReference type="Pfam" id="PF05050"/>
    </source>
</evidence>
<dbReference type="PANTHER" id="PTHR36973">
    <property type="entry name" value="SLL1456 PROTEIN-RELATED"/>
    <property type="match status" value="1"/>
</dbReference>
<evidence type="ECO:0000313" key="3">
    <source>
        <dbReference type="Proteomes" id="UP000316598"/>
    </source>
</evidence>
<dbReference type="Pfam" id="PF05050">
    <property type="entry name" value="Methyltransf_21"/>
    <property type="match status" value="1"/>
</dbReference>
<feature type="domain" description="Methyltransferase FkbM" evidence="1">
    <location>
        <begin position="43"/>
        <end position="210"/>
    </location>
</feature>
<dbReference type="AlphaFoldDB" id="A0A5C5WUQ4"/>
<comment type="caution">
    <text evidence="2">The sequence shown here is derived from an EMBL/GenBank/DDBJ whole genome shotgun (WGS) entry which is preliminary data.</text>
</comment>
<dbReference type="Proteomes" id="UP000316598">
    <property type="component" value="Unassembled WGS sequence"/>
</dbReference>
<dbReference type="InterPro" id="IPR006342">
    <property type="entry name" value="FkbM_mtfrase"/>
</dbReference>
<keyword evidence="2" id="KW-0808">Transferase</keyword>